<dbReference type="InterPro" id="IPR017972">
    <property type="entry name" value="Cyt_P450_CS"/>
</dbReference>
<reference evidence="18" key="1">
    <citation type="submission" date="2025-08" db="UniProtKB">
        <authorList>
            <consortium name="RefSeq"/>
        </authorList>
    </citation>
    <scope>IDENTIFICATION</scope>
    <source>
        <tissue evidence="18">Sperm</tissue>
    </source>
</reference>
<dbReference type="PANTHER" id="PTHR24300:SF48">
    <property type="entry name" value="VITAMIN D 25-HYDROXYLASE"/>
    <property type="match status" value="1"/>
</dbReference>
<evidence type="ECO:0000256" key="7">
    <source>
        <dbReference type="ARBA" id="ARBA00022824"/>
    </source>
</evidence>
<evidence type="ECO:0000313" key="17">
    <source>
        <dbReference type="Proteomes" id="UP001318040"/>
    </source>
</evidence>
<dbReference type="AlphaFoldDB" id="A0AAJ7X115"/>
<accession>A0AAJ7X115</accession>
<evidence type="ECO:0000256" key="12">
    <source>
        <dbReference type="ARBA" id="ARBA00023136"/>
    </source>
</evidence>
<keyword evidence="12 16" id="KW-0472">Membrane</keyword>
<feature type="region of interest" description="Disordered" evidence="15">
    <location>
        <begin position="239"/>
        <end position="283"/>
    </location>
</feature>
<dbReference type="GO" id="GO:0006805">
    <property type="term" value="P:xenobiotic metabolic process"/>
    <property type="evidence" value="ECO:0007669"/>
    <property type="project" value="TreeGrafter"/>
</dbReference>
<keyword evidence="17" id="KW-1185">Reference proteome</keyword>
<dbReference type="SUPFAM" id="SSF48264">
    <property type="entry name" value="Cytochrome P450"/>
    <property type="match status" value="2"/>
</dbReference>
<evidence type="ECO:0000256" key="15">
    <source>
        <dbReference type="SAM" id="MobiDB-lite"/>
    </source>
</evidence>
<dbReference type="GO" id="GO:0005789">
    <property type="term" value="C:endoplasmic reticulum membrane"/>
    <property type="evidence" value="ECO:0007669"/>
    <property type="project" value="UniProtKB-SubCell"/>
</dbReference>
<protein>
    <submittedName>
        <fullName evidence="18">Vitamin D 25-hydroxylase</fullName>
    </submittedName>
</protein>
<keyword evidence="16" id="KW-0812">Transmembrane</keyword>
<feature type="compositionally biased region" description="Low complexity" evidence="15">
    <location>
        <begin position="250"/>
        <end position="265"/>
    </location>
</feature>
<keyword evidence="5 13" id="KW-0349">Heme</keyword>
<evidence type="ECO:0000256" key="3">
    <source>
        <dbReference type="ARBA" id="ARBA00004406"/>
    </source>
</evidence>
<dbReference type="PROSITE" id="PS00086">
    <property type="entry name" value="CYTOCHROME_P450"/>
    <property type="match status" value="1"/>
</dbReference>
<evidence type="ECO:0000256" key="9">
    <source>
        <dbReference type="ARBA" id="ARBA00023002"/>
    </source>
</evidence>
<dbReference type="Pfam" id="PF00067">
    <property type="entry name" value="p450"/>
    <property type="match status" value="2"/>
</dbReference>
<keyword evidence="7" id="KW-0256">Endoplasmic reticulum</keyword>
<dbReference type="GO" id="GO:0006082">
    <property type="term" value="P:organic acid metabolic process"/>
    <property type="evidence" value="ECO:0007669"/>
    <property type="project" value="TreeGrafter"/>
</dbReference>
<dbReference type="GO" id="GO:0016712">
    <property type="term" value="F:oxidoreductase activity, acting on paired donors, with incorporation or reduction of molecular oxygen, reduced flavin or flavoprotein as one donor, and incorporation of one atom of oxygen"/>
    <property type="evidence" value="ECO:0007669"/>
    <property type="project" value="TreeGrafter"/>
</dbReference>
<dbReference type="InterPro" id="IPR050182">
    <property type="entry name" value="Cytochrome_P450_fam2"/>
</dbReference>
<comment type="similarity">
    <text evidence="4 14">Belongs to the cytochrome P450 family.</text>
</comment>
<dbReference type="KEGG" id="pmrn:116945652"/>
<dbReference type="InterPro" id="IPR036396">
    <property type="entry name" value="Cyt_P450_sf"/>
</dbReference>
<feature type="transmembrane region" description="Helical" evidence="16">
    <location>
        <begin position="29"/>
        <end position="49"/>
    </location>
</feature>
<keyword evidence="10 13" id="KW-0408">Iron</keyword>
<dbReference type="RefSeq" id="XP_032816068.1">
    <property type="nucleotide sequence ID" value="XM_032960177.1"/>
</dbReference>
<dbReference type="InterPro" id="IPR002401">
    <property type="entry name" value="Cyt_P450_E_grp-I"/>
</dbReference>
<evidence type="ECO:0000256" key="11">
    <source>
        <dbReference type="ARBA" id="ARBA00023033"/>
    </source>
</evidence>
<name>A0AAJ7X115_PETMA</name>
<dbReference type="GO" id="GO:0005506">
    <property type="term" value="F:iron ion binding"/>
    <property type="evidence" value="ECO:0007669"/>
    <property type="project" value="InterPro"/>
</dbReference>
<evidence type="ECO:0000256" key="6">
    <source>
        <dbReference type="ARBA" id="ARBA00022723"/>
    </source>
</evidence>
<keyword evidence="16" id="KW-1133">Transmembrane helix</keyword>
<keyword evidence="11 14" id="KW-0503">Monooxygenase</keyword>
<comment type="cofactor">
    <cofactor evidence="1 13">
        <name>heme</name>
        <dbReference type="ChEBI" id="CHEBI:30413"/>
    </cofactor>
</comment>
<proteinExistence type="inferred from homology"/>
<organism evidence="17 18">
    <name type="scientific">Petromyzon marinus</name>
    <name type="common">Sea lamprey</name>
    <dbReference type="NCBI Taxonomy" id="7757"/>
    <lineage>
        <taxon>Eukaryota</taxon>
        <taxon>Metazoa</taxon>
        <taxon>Chordata</taxon>
        <taxon>Craniata</taxon>
        <taxon>Vertebrata</taxon>
        <taxon>Cyclostomata</taxon>
        <taxon>Hyperoartia</taxon>
        <taxon>Petromyzontiformes</taxon>
        <taxon>Petromyzontidae</taxon>
        <taxon>Petromyzon</taxon>
    </lineage>
</organism>
<dbReference type="GO" id="GO:0020037">
    <property type="term" value="F:heme binding"/>
    <property type="evidence" value="ECO:0007669"/>
    <property type="project" value="InterPro"/>
</dbReference>
<evidence type="ECO:0000256" key="10">
    <source>
        <dbReference type="ARBA" id="ARBA00023004"/>
    </source>
</evidence>
<evidence type="ECO:0000256" key="14">
    <source>
        <dbReference type="RuleBase" id="RU000461"/>
    </source>
</evidence>
<evidence type="ECO:0000256" key="1">
    <source>
        <dbReference type="ARBA" id="ARBA00001971"/>
    </source>
</evidence>
<sequence>MACHLAEGPGQSCPAPERLPAAASPPSSLGLSTLSVALLLLLLLLLLALRLWRGSRRLPEGFPPGPRALPLVGNLLSLGEQPHVTLTELASQHGAVYSVWLATIPAVVVCGYEAVRECLQLRATDFADRPCLPLFQRLTGMRGLLNARFGPGWAEQRRLAVWSVHAFGTAKPDFESLLQEECAHLLEAMDKAFEAADTESSSSSSSHSSSAAAAAASRSPTANASSSCDQSSSVTACASLTPSKSRKSSDASPPQSSSSAAASPSSSPPPPKRDPSAAAAGGIDPGPLITSAVSNVTNLVIFGERFEYGDTEFEGMVQMFSENVALAASAWSFLYSAFPRLVGALPFGSHRRLFANAERVRECLVSLTGKFSRGRVPGEPRHMVDAYLDQVESSSPTSSTPPSSFTRDNMIFTIGELFIAGTETSSNTLRWAILYMCLYPELQDDLHAELTRALRGECRALRLSDRARTPLLEATLHEVLRHATIAPLGIFRAATRDVSFRGFAVPRGTVVVANLHSAHRDPGAWTRAHEFLPRRFLDADGRFVRRKAFVAFSIGRRHCVGEKLALMELFLFLASMLHRFRFSLAGGGAPDLRPRLGFTLQPRPYRVNATRR</sequence>
<evidence type="ECO:0000313" key="18">
    <source>
        <dbReference type="RefSeq" id="XP_032816068.1"/>
    </source>
</evidence>
<dbReference type="PRINTS" id="PR00463">
    <property type="entry name" value="EP450I"/>
</dbReference>
<keyword evidence="8" id="KW-0492">Microsome</keyword>
<evidence type="ECO:0000256" key="2">
    <source>
        <dbReference type="ARBA" id="ARBA00004174"/>
    </source>
</evidence>
<keyword evidence="9 14" id="KW-0560">Oxidoreductase</keyword>
<evidence type="ECO:0000256" key="5">
    <source>
        <dbReference type="ARBA" id="ARBA00022617"/>
    </source>
</evidence>
<dbReference type="FunFam" id="1.10.630.10:FF:000238">
    <property type="entry name" value="Cytochrome P450 2A6"/>
    <property type="match status" value="1"/>
</dbReference>
<evidence type="ECO:0000256" key="4">
    <source>
        <dbReference type="ARBA" id="ARBA00010617"/>
    </source>
</evidence>
<comment type="subcellular location">
    <subcellularLocation>
        <location evidence="3">Endoplasmic reticulum membrane</location>
        <topology evidence="3">Peripheral membrane protein</topology>
    </subcellularLocation>
    <subcellularLocation>
        <location evidence="2">Microsome membrane</location>
        <topology evidence="2">Peripheral membrane protein</topology>
    </subcellularLocation>
</comment>
<dbReference type="PRINTS" id="PR00385">
    <property type="entry name" value="P450"/>
</dbReference>
<evidence type="ECO:0000256" key="13">
    <source>
        <dbReference type="PIRSR" id="PIRSR602401-1"/>
    </source>
</evidence>
<dbReference type="Proteomes" id="UP001318040">
    <property type="component" value="Chromosome 24"/>
</dbReference>
<evidence type="ECO:0000256" key="16">
    <source>
        <dbReference type="SAM" id="Phobius"/>
    </source>
</evidence>
<dbReference type="InterPro" id="IPR001128">
    <property type="entry name" value="Cyt_P450"/>
</dbReference>
<feature type="binding site" description="axial binding residue" evidence="13">
    <location>
        <position position="559"/>
    </location>
    <ligand>
        <name>heme</name>
        <dbReference type="ChEBI" id="CHEBI:30413"/>
    </ligand>
    <ligandPart>
        <name>Fe</name>
        <dbReference type="ChEBI" id="CHEBI:18248"/>
    </ligandPart>
</feature>
<dbReference type="PANTHER" id="PTHR24300">
    <property type="entry name" value="CYTOCHROME P450 508A4-RELATED"/>
    <property type="match status" value="1"/>
</dbReference>
<dbReference type="Gene3D" id="1.10.630.10">
    <property type="entry name" value="Cytochrome P450"/>
    <property type="match status" value="2"/>
</dbReference>
<evidence type="ECO:0000256" key="8">
    <source>
        <dbReference type="ARBA" id="ARBA00022848"/>
    </source>
</evidence>
<keyword evidence="6 13" id="KW-0479">Metal-binding</keyword>
<gene>
    <name evidence="18" type="primary">LOC116945652</name>
</gene>